<dbReference type="KEGG" id="msr:AU15_09815"/>
<dbReference type="EMBL" id="CP007152">
    <property type="protein sequence ID" value="AHI33137.1"/>
    <property type="molecule type" value="Genomic_DNA"/>
</dbReference>
<protein>
    <submittedName>
        <fullName evidence="1">Uncharacterized protein</fullName>
    </submittedName>
</protein>
<dbReference type="Proteomes" id="UP000035081">
    <property type="component" value="Chromosome"/>
</dbReference>
<evidence type="ECO:0000313" key="2">
    <source>
        <dbReference type="Proteomes" id="UP000035081"/>
    </source>
</evidence>
<reference evidence="1 2" key="1">
    <citation type="journal article" date="2014" name="Genome Announc.">
        <title>Draft Genome Sequences of Marinobacter similis A3d10T and Marinobacter salarius R9SW1T.</title>
        <authorList>
            <person name="Ivanova E.P."/>
            <person name="Ng H.J."/>
            <person name="Webb H.K."/>
            <person name="Feng G."/>
            <person name="Oshima K."/>
            <person name="Hattori M."/>
            <person name="Ohkuma M."/>
            <person name="Sergeev A.F."/>
            <person name="Mikhailov V.V."/>
            <person name="Crawford R.J."/>
            <person name="Sawabe T."/>
        </authorList>
    </citation>
    <scope>NUCLEOTIDE SEQUENCE [LARGE SCALE GENOMIC DNA]</scope>
    <source>
        <strain evidence="2">A3d10 and R9SW1</strain>
    </source>
</reference>
<organism evidence="1 2">
    <name type="scientific">Marinobacter salarius</name>
    <dbReference type="NCBI Taxonomy" id="1420917"/>
    <lineage>
        <taxon>Bacteria</taxon>
        <taxon>Pseudomonadati</taxon>
        <taxon>Pseudomonadota</taxon>
        <taxon>Gammaproteobacteria</taxon>
        <taxon>Pseudomonadales</taxon>
        <taxon>Marinobacteraceae</taxon>
        <taxon>Marinobacter</taxon>
    </lineage>
</organism>
<gene>
    <name evidence="1" type="ORF">AU15_09815</name>
</gene>
<evidence type="ECO:0000313" key="1">
    <source>
        <dbReference type="EMBL" id="AHI33137.1"/>
    </source>
</evidence>
<dbReference type="AlphaFoldDB" id="W5YV59"/>
<dbReference type="HOGENOM" id="CLU_1501783_0_0_6"/>
<sequence>MGYRDIRSYQGLPNIEWLIRQLKPAVGFGLQIWREVAWEIASHNGLAAFQQPQYGINVGAAWFQVDEYSFAGQRPPVGGLEIVAARCRTNVMRVLAGMSLTVKHRQFGDESRLVVEHIGKVMNRLKSEARCGGVDIVDDLLLLLAHHIQRCGNPRADVLPGHARLREGETVRENDAGNS</sequence>
<proteinExistence type="predicted"/>
<accession>W5YV59</accession>
<name>W5YV59_9GAMM</name>